<reference evidence="2 3" key="1">
    <citation type="submission" date="2020-01" db="EMBL/GenBank/DDBJ databases">
        <authorList>
            <person name="Kim M.K."/>
        </authorList>
    </citation>
    <scope>NUCLEOTIDE SEQUENCE [LARGE SCALE GENOMIC DNA]</scope>
    <source>
        <strain evidence="2 3">172606-1</strain>
    </source>
</reference>
<organism evidence="2 3">
    <name type="scientific">Rhodocytophaga rosea</name>
    <dbReference type="NCBI Taxonomy" id="2704465"/>
    <lineage>
        <taxon>Bacteria</taxon>
        <taxon>Pseudomonadati</taxon>
        <taxon>Bacteroidota</taxon>
        <taxon>Cytophagia</taxon>
        <taxon>Cytophagales</taxon>
        <taxon>Rhodocytophagaceae</taxon>
        <taxon>Rhodocytophaga</taxon>
    </lineage>
</organism>
<protein>
    <submittedName>
        <fullName evidence="2">Serine hydrolase</fullName>
    </submittedName>
</protein>
<evidence type="ECO:0000259" key="1">
    <source>
        <dbReference type="Pfam" id="PF11954"/>
    </source>
</evidence>
<dbReference type="SUPFAM" id="SSF56601">
    <property type="entry name" value="beta-lactamase/transpeptidase-like"/>
    <property type="match status" value="1"/>
</dbReference>
<accession>A0A6C0GS28</accession>
<dbReference type="GO" id="GO:0016787">
    <property type="term" value="F:hydrolase activity"/>
    <property type="evidence" value="ECO:0007669"/>
    <property type="project" value="UniProtKB-KW"/>
</dbReference>
<proteinExistence type="predicted"/>
<sequence length="170" mass="19286">MDPYKQTYGYGWIINEAFGKKQFFHGGGINGFATSIMRFPEEMALIIVLSNLETTNAYKIGSDLTAILFNQKYELAKLRTVASIDTKIYASYAGEYELAPGFTITVSQEKEKLMAQATGQGKFEIYPETETKFFYKVVDAQISFIKNDKSEVSHLILYQNGQEITVKRIK</sequence>
<dbReference type="KEGG" id="rhoz:GXP67_31635"/>
<gene>
    <name evidence="2" type="ORF">GXP67_31635</name>
</gene>
<evidence type="ECO:0000313" key="2">
    <source>
        <dbReference type="EMBL" id="QHT70878.1"/>
    </source>
</evidence>
<keyword evidence="3" id="KW-1185">Reference proteome</keyword>
<dbReference type="EMBL" id="CP048222">
    <property type="protein sequence ID" value="QHT70878.1"/>
    <property type="molecule type" value="Genomic_DNA"/>
</dbReference>
<keyword evidence="2" id="KW-0378">Hydrolase</keyword>
<feature type="domain" description="Peptidase S12 Pab87-related C-terminal" evidence="1">
    <location>
        <begin position="79"/>
        <end position="164"/>
    </location>
</feature>
<dbReference type="Gene3D" id="3.40.710.10">
    <property type="entry name" value="DD-peptidase/beta-lactamase superfamily"/>
    <property type="match status" value="1"/>
</dbReference>
<name>A0A6C0GS28_9BACT</name>
<dbReference type="Proteomes" id="UP000480178">
    <property type="component" value="Chromosome"/>
</dbReference>
<dbReference type="Pfam" id="PF11954">
    <property type="entry name" value="DUF3471"/>
    <property type="match status" value="1"/>
</dbReference>
<dbReference type="InterPro" id="IPR012338">
    <property type="entry name" value="Beta-lactam/transpept-like"/>
</dbReference>
<evidence type="ECO:0000313" key="3">
    <source>
        <dbReference type="Proteomes" id="UP000480178"/>
    </source>
</evidence>
<dbReference type="AlphaFoldDB" id="A0A6C0GS28"/>
<dbReference type="InterPro" id="IPR021860">
    <property type="entry name" value="Peptidase_S12_Pab87-rel_C"/>
</dbReference>